<sequence length="206" mass="22762">MTLRAYHATRLLPHEVETIRTHGLQPLTLGLLERKIRDACTYGFITEELASWLNERHFFKTTRTERREGMIHMFTAREHLGEEDGMFGVLGCWGGEAMHCHNRYIQDLLSRIGTPHIVLLDLDLNLPGITTCGVPLGSVGVMLQGEEDDPAMWAERAIAPSEIAEVISVDDALTSGRFPELAWTRSSPQLNRGTGGVVGPPGTSSS</sequence>
<organism evidence="2 3">
    <name type="scientific">Falsarthrobacter nasiphocae</name>
    <dbReference type="NCBI Taxonomy" id="189863"/>
    <lineage>
        <taxon>Bacteria</taxon>
        <taxon>Bacillati</taxon>
        <taxon>Actinomycetota</taxon>
        <taxon>Actinomycetes</taxon>
        <taxon>Micrococcales</taxon>
        <taxon>Micrococcaceae</taxon>
        <taxon>Falsarthrobacter</taxon>
    </lineage>
</organism>
<proteinExistence type="predicted"/>
<gene>
    <name evidence="2" type="ORF">J2S35_001861</name>
</gene>
<comment type="caution">
    <text evidence="2">The sequence shown here is derived from an EMBL/GenBank/DDBJ whole genome shotgun (WGS) entry which is preliminary data.</text>
</comment>
<accession>A0AAE3YJN3</accession>
<dbReference type="AlphaFoldDB" id="A0AAE3YJN3"/>
<dbReference type="EMBL" id="JAVDUI010000001">
    <property type="protein sequence ID" value="MDR6892921.1"/>
    <property type="molecule type" value="Genomic_DNA"/>
</dbReference>
<evidence type="ECO:0000313" key="2">
    <source>
        <dbReference type="EMBL" id="MDR6892921.1"/>
    </source>
</evidence>
<dbReference type="RefSeq" id="WP_309852711.1">
    <property type="nucleotide sequence ID" value="NZ_BAAAIU010000004.1"/>
</dbReference>
<keyword evidence="3" id="KW-1185">Reference proteome</keyword>
<evidence type="ECO:0000313" key="3">
    <source>
        <dbReference type="Proteomes" id="UP001247307"/>
    </source>
</evidence>
<protein>
    <submittedName>
        <fullName evidence="2">Uncharacterized protein</fullName>
    </submittedName>
</protein>
<feature type="region of interest" description="Disordered" evidence="1">
    <location>
        <begin position="185"/>
        <end position="206"/>
    </location>
</feature>
<evidence type="ECO:0000256" key="1">
    <source>
        <dbReference type="SAM" id="MobiDB-lite"/>
    </source>
</evidence>
<dbReference type="Proteomes" id="UP001247307">
    <property type="component" value="Unassembled WGS sequence"/>
</dbReference>
<reference evidence="2" key="1">
    <citation type="submission" date="2023-07" db="EMBL/GenBank/DDBJ databases">
        <title>Sequencing the genomes of 1000 actinobacteria strains.</title>
        <authorList>
            <person name="Klenk H.-P."/>
        </authorList>
    </citation>
    <scope>NUCLEOTIDE SEQUENCE</scope>
    <source>
        <strain evidence="2">DSM 13988</strain>
    </source>
</reference>
<name>A0AAE3YJN3_9MICC</name>